<evidence type="ECO:0000313" key="8">
    <source>
        <dbReference type="Proteomes" id="UP000295110"/>
    </source>
</evidence>
<dbReference type="AlphaFoldDB" id="A0A4R3VKT8"/>
<dbReference type="Pfam" id="PF00440">
    <property type="entry name" value="TetR_N"/>
    <property type="match status" value="1"/>
</dbReference>
<evidence type="ECO:0000259" key="6">
    <source>
        <dbReference type="PROSITE" id="PS50977"/>
    </source>
</evidence>
<evidence type="ECO:0000256" key="4">
    <source>
        <dbReference type="PROSITE-ProRule" id="PRU00335"/>
    </source>
</evidence>
<gene>
    <name evidence="7" type="ORF">EV671_1001264</name>
</gene>
<evidence type="ECO:0000256" key="3">
    <source>
        <dbReference type="ARBA" id="ARBA00023163"/>
    </source>
</evidence>
<proteinExistence type="predicted"/>
<evidence type="ECO:0000313" key="7">
    <source>
        <dbReference type="EMBL" id="TCV04508.1"/>
    </source>
</evidence>
<accession>A0A4R3VKT8</accession>
<dbReference type="InterPro" id="IPR009057">
    <property type="entry name" value="Homeodomain-like_sf"/>
</dbReference>
<dbReference type="PANTHER" id="PTHR30055">
    <property type="entry name" value="HTH-TYPE TRANSCRIPTIONAL REGULATOR RUTR"/>
    <property type="match status" value="1"/>
</dbReference>
<dbReference type="InterPro" id="IPR050109">
    <property type="entry name" value="HTH-type_TetR-like_transc_reg"/>
</dbReference>
<feature type="DNA-binding region" description="H-T-H motif" evidence="4">
    <location>
        <begin position="36"/>
        <end position="55"/>
    </location>
</feature>
<dbReference type="GO" id="GO:0000976">
    <property type="term" value="F:transcription cis-regulatory region binding"/>
    <property type="evidence" value="ECO:0007669"/>
    <property type="project" value="TreeGrafter"/>
</dbReference>
<evidence type="ECO:0000256" key="2">
    <source>
        <dbReference type="ARBA" id="ARBA00023125"/>
    </source>
</evidence>
<name>A0A4R3VKT8_ROSSA</name>
<evidence type="ECO:0000256" key="1">
    <source>
        <dbReference type="ARBA" id="ARBA00023015"/>
    </source>
</evidence>
<dbReference type="SUPFAM" id="SSF46689">
    <property type="entry name" value="Homeodomain-like"/>
    <property type="match status" value="1"/>
</dbReference>
<feature type="domain" description="HTH tetR-type" evidence="6">
    <location>
        <begin position="13"/>
        <end position="73"/>
    </location>
</feature>
<keyword evidence="5" id="KW-0472">Membrane</keyword>
<dbReference type="GO" id="GO:0003700">
    <property type="term" value="F:DNA-binding transcription factor activity"/>
    <property type="evidence" value="ECO:0007669"/>
    <property type="project" value="TreeGrafter"/>
</dbReference>
<keyword evidence="2 4" id="KW-0238">DNA-binding</keyword>
<dbReference type="SUPFAM" id="SSF48498">
    <property type="entry name" value="Tetracyclin repressor-like, C-terminal domain"/>
    <property type="match status" value="1"/>
</dbReference>
<keyword evidence="5" id="KW-1133">Transmembrane helix</keyword>
<dbReference type="EMBL" id="SMBU01000001">
    <property type="protein sequence ID" value="TCV04508.1"/>
    <property type="molecule type" value="Genomic_DNA"/>
</dbReference>
<dbReference type="PROSITE" id="PS50977">
    <property type="entry name" value="HTH_TETR_2"/>
    <property type="match status" value="1"/>
</dbReference>
<dbReference type="InterPro" id="IPR001647">
    <property type="entry name" value="HTH_TetR"/>
</dbReference>
<protein>
    <submittedName>
        <fullName evidence="7">TetR family transcriptional regulator</fullName>
    </submittedName>
</protein>
<feature type="transmembrane region" description="Helical" evidence="5">
    <location>
        <begin position="157"/>
        <end position="177"/>
    </location>
</feature>
<dbReference type="Gene3D" id="1.10.10.60">
    <property type="entry name" value="Homeodomain-like"/>
    <property type="match status" value="1"/>
</dbReference>
<dbReference type="Gene3D" id="1.10.357.10">
    <property type="entry name" value="Tetracycline Repressor, domain 2"/>
    <property type="match status" value="1"/>
</dbReference>
<keyword evidence="8" id="KW-1185">Reference proteome</keyword>
<sequence>MCLIIAAMPRPSQDQDRLLLAAGAALYPGLGCAGLSVRRVAEAAGVNPAMVHYHFGSKDAFLRALLQRHYEEMFAALSLTSQGEADVMERLAAALLGIARFVREHRPLIARVWADAQGGESVAQDFLRANAPRHLGVLLALLQEAQARGRLPEQPPLTRFAFLMGAVVAPLILAGGMQSVGAMPAPLLAALDEQMLSDAALQKRIEWALLGLASGV</sequence>
<keyword evidence="1" id="KW-0805">Transcription regulation</keyword>
<reference evidence="7 8" key="1">
    <citation type="submission" date="2019-03" db="EMBL/GenBank/DDBJ databases">
        <title>Genomic Encyclopedia of Type Strains, Phase IV (KMG-IV): sequencing the most valuable type-strain genomes for metagenomic binning, comparative biology and taxonomic classification.</title>
        <authorList>
            <person name="Goeker M."/>
        </authorList>
    </citation>
    <scope>NUCLEOTIDE SEQUENCE [LARGE SCALE GENOMIC DNA]</scope>
    <source>
        <strain evidence="7 8">DSM 654</strain>
    </source>
</reference>
<comment type="caution">
    <text evidence="7">The sequence shown here is derived from an EMBL/GenBank/DDBJ whole genome shotgun (WGS) entry which is preliminary data.</text>
</comment>
<keyword evidence="3" id="KW-0804">Transcription</keyword>
<dbReference type="PANTHER" id="PTHR30055:SF234">
    <property type="entry name" value="HTH-TYPE TRANSCRIPTIONAL REGULATOR BETI"/>
    <property type="match status" value="1"/>
</dbReference>
<dbReference type="Proteomes" id="UP000295110">
    <property type="component" value="Unassembled WGS sequence"/>
</dbReference>
<keyword evidence="5" id="KW-0812">Transmembrane</keyword>
<organism evidence="7 8">
    <name type="scientific">Roseateles saccharophilus</name>
    <name type="common">Pseudomonas saccharophila</name>
    <dbReference type="NCBI Taxonomy" id="304"/>
    <lineage>
        <taxon>Bacteria</taxon>
        <taxon>Pseudomonadati</taxon>
        <taxon>Pseudomonadota</taxon>
        <taxon>Betaproteobacteria</taxon>
        <taxon>Burkholderiales</taxon>
        <taxon>Sphaerotilaceae</taxon>
        <taxon>Roseateles</taxon>
    </lineage>
</organism>
<evidence type="ECO:0000256" key="5">
    <source>
        <dbReference type="SAM" id="Phobius"/>
    </source>
</evidence>
<dbReference type="InterPro" id="IPR036271">
    <property type="entry name" value="Tet_transcr_reg_TetR-rel_C_sf"/>
</dbReference>